<keyword evidence="9 10" id="KW-0807">Transducer</keyword>
<gene>
    <name evidence="12" type="ORF">DMN91_010719</name>
    <name evidence="11" type="ORF">X777_00303</name>
</gene>
<evidence type="ECO:0000256" key="1">
    <source>
        <dbReference type="ARBA" id="ARBA00004651"/>
    </source>
</evidence>
<dbReference type="AlphaFoldDB" id="A0A026WTS2"/>
<dbReference type="EMBL" id="QOIP01000011">
    <property type="protein sequence ID" value="RLU16651.1"/>
    <property type="molecule type" value="Genomic_DNA"/>
</dbReference>
<accession>A0A026WTS2</accession>
<evidence type="ECO:0000256" key="7">
    <source>
        <dbReference type="ARBA" id="ARBA00023136"/>
    </source>
</evidence>
<dbReference type="OrthoDB" id="6597368at2759"/>
<dbReference type="GO" id="GO:0007165">
    <property type="term" value="P:signal transduction"/>
    <property type="evidence" value="ECO:0007669"/>
    <property type="project" value="UniProtKB-KW"/>
</dbReference>
<evidence type="ECO:0000256" key="2">
    <source>
        <dbReference type="ARBA" id="ARBA00022475"/>
    </source>
</evidence>
<dbReference type="EMBL" id="KK107105">
    <property type="protein sequence ID" value="EZA59460.1"/>
    <property type="molecule type" value="Genomic_DNA"/>
</dbReference>
<comment type="similarity">
    <text evidence="10">Belongs to the insect chemoreceptor superfamily. Heteromeric odorant receptor channel (TC 1.A.69) family.</text>
</comment>
<feature type="transmembrane region" description="Helical" evidence="10">
    <location>
        <begin position="29"/>
        <end position="57"/>
    </location>
</feature>
<dbReference type="Proteomes" id="UP000053097">
    <property type="component" value="Unassembled WGS sequence"/>
</dbReference>
<feature type="transmembrane region" description="Helical" evidence="10">
    <location>
        <begin position="255"/>
        <end position="276"/>
    </location>
</feature>
<comment type="subcellular location">
    <subcellularLocation>
        <location evidence="1 10">Cell membrane</location>
        <topology evidence="1 10">Multi-pass membrane protein</topology>
    </subcellularLocation>
</comment>
<dbReference type="InterPro" id="IPR004117">
    <property type="entry name" value="7tm6_olfct_rcpt"/>
</dbReference>
<evidence type="ECO:0000256" key="4">
    <source>
        <dbReference type="ARBA" id="ARBA00022692"/>
    </source>
</evidence>
<comment type="caution">
    <text evidence="10">Lacks conserved residue(s) required for the propagation of feature annotation.</text>
</comment>
<feature type="transmembrane region" description="Helical" evidence="10">
    <location>
        <begin position="176"/>
        <end position="197"/>
    </location>
</feature>
<keyword evidence="4 10" id="KW-0812">Transmembrane</keyword>
<evidence type="ECO:0000256" key="9">
    <source>
        <dbReference type="ARBA" id="ARBA00023224"/>
    </source>
</evidence>
<keyword evidence="8 10" id="KW-0675">Receptor</keyword>
<reference evidence="12 14" key="2">
    <citation type="journal article" date="2018" name="Genome Res.">
        <title>The genomic architecture and molecular evolution of ant odorant receptors.</title>
        <authorList>
            <person name="McKenzie S.K."/>
            <person name="Kronauer D.J.C."/>
        </authorList>
    </citation>
    <scope>NUCLEOTIDE SEQUENCE [LARGE SCALE GENOMIC DNA]</scope>
    <source>
        <strain evidence="12">Clonal line C1</strain>
    </source>
</reference>
<evidence type="ECO:0000313" key="12">
    <source>
        <dbReference type="EMBL" id="RLU16651.1"/>
    </source>
</evidence>
<feature type="transmembrane region" description="Helical" evidence="10">
    <location>
        <begin position="63"/>
        <end position="85"/>
    </location>
</feature>
<evidence type="ECO:0000256" key="8">
    <source>
        <dbReference type="ARBA" id="ARBA00023170"/>
    </source>
</evidence>
<dbReference type="Proteomes" id="UP000279307">
    <property type="component" value="Chromosome 11"/>
</dbReference>
<keyword evidence="6 10" id="KW-1133">Transmembrane helix</keyword>
<dbReference type="Pfam" id="PF02949">
    <property type="entry name" value="7tm_6"/>
    <property type="match status" value="1"/>
</dbReference>
<keyword evidence="3 10" id="KW-0716">Sensory transduction</keyword>
<reference evidence="12" key="3">
    <citation type="submission" date="2018-07" db="EMBL/GenBank/DDBJ databases">
        <authorList>
            <person name="Mckenzie S.K."/>
            <person name="Kronauer D.J.C."/>
        </authorList>
    </citation>
    <scope>NUCLEOTIDE SEQUENCE</scope>
    <source>
        <strain evidence="12">Clonal line C1</strain>
    </source>
</reference>
<keyword evidence="2" id="KW-1003">Cell membrane</keyword>
<evidence type="ECO:0000256" key="6">
    <source>
        <dbReference type="ARBA" id="ARBA00022989"/>
    </source>
</evidence>
<evidence type="ECO:0000256" key="10">
    <source>
        <dbReference type="RuleBase" id="RU351113"/>
    </source>
</evidence>
<evidence type="ECO:0000256" key="3">
    <source>
        <dbReference type="ARBA" id="ARBA00022606"/>
    </source>
</evidence>
<proteinExistence type="inferred from homology"/>
<evidence type="ECO:0000313" key="11">
    <source>
        <dbReference type="EMBL" id="EZA59460.1"/>
    </source>
</evidence>
<keyword evidence="13" id="KW-1185">Reference proteome</keyword>
<dbReference type="PANTHER" id="PTHR21137:SF3">
    <property type="entry name" value="ODORANT RECEPTOR 30A-RELATED"/>
    <property type="match status" value="1"/>
</dbReference>
<dbReference type="GO" id="GO:0005886">
    <property type="term" value="C:plasma membrane"/>
    <property type="evidence" value="ECO:0007669"/>
    <property type="project" value="UniProtKB-SubCell"/>
</dbReference>
<feature type="transmembrane region" description="Helical" evidence="10">
    <location>
        <begin position="125"/>
        <end position="144"/>
    </location>
</feature>
<feature type="transmembrane region" description="Helical" evidence="10">
    <location>
        <begin position="282"/>
        <end position="306"/>
    </location>
</feature>
<evidence type="ECO:0000256" key="5">
    <source>
        <dbReference type="ARBA" id="ARBA00022725"/>
    </source>
</evidence>
<evidence type="ECO:0000313" key="13">
    <source>
        <dbReference type="Proteomes" id="UP000053097"/>
    </source>
</evidence>
<keyword evidence="7 10" id="KW-0472">Membrane</keyword>
<dbReference type="PANTHER" id="PTHR21137">
    <property type="entry name" value="ODORANT RECEPTOR"/>
    <property type="match status" value="1"/>
</dbReference>
<protein>
    <recommendedName>
        <fullName evidence="10">Odorant receptor</fullName>
    </recommendedName>
</protein>
<organism evidence="11 13">
    <name type="scientific">Ooceraea biroi</name>
    <name type="common">Clonal raider ant</name>
    <name type="synonym">Cerapachys biroi</name>
    <dbReference type="NCBI Taxonomy" id="2015173"/>
    <lineage>
        <taxon>Eukaryota</taxon>
        <taxon>Metazoa</taxon>
        <taxon>Ecdysozoa</taxon>
        <taxon>Arthropoda</taxon>
        <taxon>Hexapoda</taxon>
        <taxon>Insecta</taxon>
        <taxon>Pterygota</taxon>
        <taxon>Neoptera</taxon>
        <taxon>Endopterygota</taxon>
        <taxon>Hymenoptera</taxon>
        <taxon>Apocrita</taxon>
        <taxon>Aculeata</taxon>
        <taxon>Formicoidea</taxon>
        <taxon>Formicidae</taxon>
        <taxon>Dorylinae</taxon>
        <taxon>Ooceraea</taxon>
    </lineage>
</organism>
<dbReference type="GO" id="GO:0005549">
    <property type="term" value="F:odorant binding"/>
    <property type="evidence" value="ECO:0007669"/>
    <property type="project" value="InterPro"/>
</dbReference>
<name>A0A026WTS2_OOCBI</name>
<dbReference type="OMA" id="WILMPIN"/>
<sequence length="380" mass="43279">MQILSLNFLLYTIGGIWRPIEWSSNCSKLLYSLFTFFSIYSLLILLVTQFLDIVFIINDIEDYITNIMILLSVISCVTKMFVVVIRRDKIINIIEILQEKPCKACTEDEMNIQLKFDRIIRSHSISYLLLAMVSATGTVAGGLLDTLKGELPYNTWVPYDYTSSLSLWLTSLQESIAVILGTFINVATETSVLGFCLQTCAQLEILKHRLQRMVNSTEGIPEHFPLHTPQRMGRVSEYVCHHLSIIRIAKMINDVFSEVIFVQFFASILVLCSSLYHLSSHAIVDVAPLIVYAFCMFVQIFVYCWAGNEVILKSTELSEGVYQVDWTLITVSERRDLLMIMKRSTRPIKLTSSFLVTLSLTSYSNLLKASYSAFNVLQQS</sequence>
<keyword evidence="5 10" id="KW-0552">Olfaction</keyword>
<dbReference type="GO" id="GO:0004984">
    <property type="term" value="F:olfactory receptor activity"/>
    <property type="evidence" value="ECO:0007669"/>
    <property type="project" value="InterPro"/>
</dbReference>
<evidence type="ECO:0000313" key="14">
    <source>
        <dbReference type="Proteomes" id="UP000279307"/>
    </source>
</evidence>
<reference evidence="11 13" key="1">
    <citation type="journal article" date="2014" name="Curr. Biol.">
        <title>The genome of the clonal raider ant Cerapachys biroi.</title>
        <authorList>
            <person name="Oxley P.R."/>
            <person name="Ji L."/>
            <person name="Fetter-Pruneda I."/>
            <person name="McKenzie S.K."/>
            <person name="Li C."/>
            <person name="Hu H."/>
            <person name="Zhang G."/>
            <person name="Kronauer D.J."/>
        </authorList>
    </citation>
    <scope>NUCLEOTIDE SEQUENCE [LARGE SCALE GENOMIC DNA]</scope>
</reference>